<evidence type="ECO:0000313" key="2">
    <source>
        <dbReference type="Proteomes" id="UP000241808"/>
    </source>
</evidence>
<dbReference type="Proteomes" id="UP000241808">
    <property type="component" value="Unassembled WGS sequence"/>
</dbReference>
<protein>
    <recommendedName>
        <fullName evidence="3">PAS domain-containing protein</fullName>
    </recommendedName>
</protein>
<dbReference type="RefSeq" id="WP_108178756.1">
    <property type="nucleotide sequence ID" value="NZ_PZZL01000008.1"/>
</dbReference>
<dbReference type="OrthoDB" id="8480244at2"/>
<dbReference type="Pfam" id="PF07310">
    <property type="entry name" value="PAS_5"/>
    <property type="match status" value="1"/>
</dbReference>
<comment type="caution">
    <text evidence="1">The sequence shown here is derived from an EMBL/GenBank/DDBJ whole genome shotgun (WGS) entry which is preliminary data.</text>
</comment>
<reference evidence="1 2" key="1">
    <citation type="submission" date="2018-04" db="EMBL/GenBank/DDBJ databases">
        <title>Genomic Encyclopedia of Archaeal and Bacterial Type Strains, Phase II (KMG-II): from individual species to whole genera.</title>
        <authorList>
            <person name="Goeker M."/>
        </authorList>
    </citation>
    <scope>NUCLEOTIDE SEQUENCE [LARGE SCALE GENOMIC DNA]</scope>
    <source>
        <strain evidence="1 2">DSM 25521</strain>
    </source>
</reference>
<evidence type="ECO:0008006" key="3">
    <source>
        <dbReference type="Google" id="ProtNLM"/>
    </source>
</evidence>
<dbReference type="EMBL" id="PZZL01000008">
    <property type="protein sequence ID" value="PTM52379.1"/>
    <property type="molecule type" value="Genomic_DNA"/>
</dbReference>
<organism evidence="1 2">
    <name type="scientific">Phreatobacter oligotrophus</name>
    <dbReference type="NCBI Taxonomy" id="1122261"/>
    <lineage>
        <taxon>Bacteria</taxon>
        <taxon>Pseudomonadati</taxon>
        <taxon>Pseudomonadota</taxon>
        <taxon>Alphaproteobacteria</taxon>
        <taxon>Hyphomicrobiales</taxon>
        <taxon>Phreatobacteraceae</taxon>
        <taxon>Phreatobacter</taxon>
    </lineage>
</organism>
<name>A0A2T4YZR0_9HYPH</name>
<dbReference type="AlphaFoldDB" id="A0A2T4YZR0"/>
<dbReference type="PIRSF" id="PIRSF031878">
    <property type="entry name" value="UCP031878"/>
    <property type="match status" value="1"/>
</dbReference>
<gene>
    <name evidence="1" type="ORF">C8P69_108180</name>
</gene>
<sequence>MTHAAGTTLFAYWDSLRGGRPAPERSDIDPRAIGPILGDTFVLEGDLTGALPYRLAGSRICSLFAREMKGESFTALFTELGRQAFHRGLSDALAAQAGLSLAVTGTSTIGRDVDLEMTLLPLVHRGRLGARMIGTITGTDLPWWIGRDGIAKLEIGALSLLWPTARGAEALAADATIQPRSHAFAAKPALRLIQGGIAS</sequence>
<dbReference type="InterPro" id="IPR009922">
    <property type="entry name" value="DUF1457"/>
</dbReference>
<accession>A0A2T4YZR0</accession>
<proteinExistence type="predicted"/>
<keyword evidence="2" id="KW-1185">Reference proteome</keyword>
<evidence type="ECO:0000313" key="1">
    <source>
        <dbReference type="EMBL" id="PTM52379.1"/>
    </source>
</evidence>